<dbReference type="EMBL" id="JACHMH010000001">
    <property type="protein sequence ID" value="MBB4681101.1"/>
    <property type="molecule type" value="Genomic_DNA"/>
</dbReference>
<dbReference type="PROSITE" id="PS51186">
    <property type="entry name" value="GNAT"/>
    <property type="match status" value="1"/>
</dbReference>
<name>A0A7W7CH37_9PSEU</name>
<sequence>MDERGMQELSDAVWTPGSRWHPGELTWSRLQHLGRGPDWPTRLWRRGSTVLAWGWVDLPGSLYLQTRPESADLVGEVLDWAGSVAAEPLSVHVLDREWHLVDSLRANGYAESTVDGPFFRRMVGGLDQLPEVVLPEGFTIAEATDLVARVDIHRIAFHPSRVTVESYTKVTRAWLYRRELDLVVHAPDGRAAAFCLGWLDSRARVGTFEPVGTDPEFRGLGLARAVCLAALHRMRALGASTATVLPRGDAAYPVPARLYAGLGLAPIGRSVVFTRTR</sequence>
<dbReference type="SUPFAM" id="SSF55729">
    <property type="entry name" value="Acyl-CoA N-acyltransferases (Nat)"/>
    <property type="match status" value="1"/>
</dbReference>
<protein>
    <submittedName>
        <fullName evidence="2">GNAT superfamily N-acetyltransferase</fullName>
    </submittedName>
</protein>
<organism evidence="2 3">
    <name type="scientific">Crossiella cryophila</name>
    <dbReference type="NCBI Taxonomy" id="43355"/>
    <lineage>
        <taxon>Bacteria</taxon>
        <taxon>Bacillati</taxon>
        <taxon>Actinomycetota</taxon>
        <taxon>Actinomycetes</taxon>
        <taxon>Pseudonocardiales</taxon>
        <taxon>Pseudonocardiaceae</taxon>
        <taxon>Crossiella</taxon>
    </lineage>
</organism>
<dbReference type="CDD" id="cd04301">
    <property type="entry name" value="NAT_SF"/>
    <property type="match status" value="1"/>
</dbReference>
<evidence type="ECO:0000259" key="1">
    <source>
        <dbReference type="PROSITE" id="PS51186"/>
    </source>
</evidence>
<comment type="caution">
    <text evidence="2">The sequence shown here is derived from an EMBL/GenBank/DDBJ whole genome shotgun (WGS) entry which is preliminary data.</text>
</comment>
<evidence type="ECO:0000313" key="3">
    <source>
        <dbReference type="Proteomes" id="UP000533598"/>
    </source>
</evidence>
<keyword evidence="2" id="KW-0808">Transferase</keyword>
<dbReference type="Pfam" id="PF00583">
    <property type="entry name" value="Acetyltransf_1"/>
    <property type="match status" value="1"/>
</dbReference>
<gene>
    <name evidence="2" type="ORF">HNR67_007219</name>
</gene>
<dbReference type="GO" id="GO:0016747">
    <property type="term" value="F:acyltransferase activity, transferring groups other than amino-acyl groups"/>
    <property type="evidence" value="ECO:0007669"/>
    <property type="project" value="InterPro"/>
</dbReference>
<dbReference type="Proteomes" id="UP000533598">
    <property type="component" value="Unassembled WGS sequence"/>
</dbReference>
<keyword evidence="3" id="KW-1185">Reference proteome</keyword>
<evidence type="ECO:0000313" key="2">
    <source>
        <dbReference type="EMBL" id="MBB4681101.1"/>
    </source>
</evidence>
<dbReference type="RefSeq" id="WP_185007424.1">
    <property type="nucleotide sequence ID" value="NZ_BAAAUI010000054.1"/>
</dbReference>
<reference evidence="2 3" key="1">
    <citation type="submission" date="2020-08" db="EMBL/GenBank/DDBJ databases">
        <title>Sequencing the genomes of 1000 actinobacteria strains.</title>
        <authorList>
            <person name="Klenk H.-P."/>
        </authorList>
    </citation>
    <scope>NUCLEOTIDE SEQUENCE [LARGE SCALE GENOMIC DNA]</scope>
    <source>
        <strain evidence="2 3">DSM 44230</strain>
    </source>
</reference>
<dbReference type="InterPro" id="IPR000182">
    <property type="entry name" value="GNAT_dom"/>
</dbReference>
<dbReference type="AlphaFoldDB" id="A0A7W7CH37"/>
<accession>A0A7W7CH37</accession>
<dbReference type="InterPro" id="IPR016181">
    <property type="entry name" value="Acyl_CoA_acyltransferase"/>
</dbReference>
<proteinExistence type="predicted"/>
<feature type="domain" description="N-acetyltransferase" evidence="1">
    <location>
        <begin position="136"/>
        <end position="277"/>
    </location>
</feature>
<dbReference type="Gene3D" id="3.40.630.30">
    <property type="match status" value="1"/>
</dbReference>